<dbReference type="PROSITE" id="PS50088">
    <property type="entry name" value="ANK_REPEAT"/>
    <property type="match status" value="3"/>
</dbReference>
<proteinExistence type="predicted"/>
<comment type="caution">
    <text evidence="6">The sequence shown here is derived from an EMBL/GenBank/DDBJ whole genome shotgun (WGS) entry which is preliminary data.</text>
</comment>
<evidence type="ECO:0000256" key="1">
    <source>
        <dbReference type="ARBA" id="ARBA00022737"/>
    </source>
</evidence>
<feature type="repeat" description="ANK" evidence="2">
    <location>
        <begin position="1066"/>
        <end position="1098"/>
    </location>
</feature>
<dbReference type="SUPFAM" id="SSF48403">
    <property type="entry name" value="Ankyrin repeat"/>
    <property type="match status" value="2"/>
</dbReference>
<dbReference type="Pfam" id="PF22939">
    <property type="entry name" value="WHD_GPIID"/>
    <property type="match status" value="1"/>
</dbReference>
<dbReference type="Pfam" id="PF00023">
    <property type="entry name" value="Ank"/>
    <property type="match status" value="1"/>
</dbReference>
<reference evidence="6" key="1">
    <citation type="submission" date="2021-07" db="EMBL/GenBank/DDBJ databases">
        <authorList>
            <person name="Branca A.L. A."/>
        </authorList>
    </citation>
    <scope>NUCLEOTIDE SEQUENCE</scope>
</reference>
<evidence type="ECO:0000313" key="6">
    <source>
        <dbReference type="EMBL" id="CAG8354371.1"/>
    </source>
</evidence>
<feature type="repeat" description="ANK" evidence="2">
    <location>
        <begin position="1028"/>
        <end position="1065"/>
    </location>
</feature>
<evidence type="ECO:0000259" key="5">
    <source>
        <dbReference type="Pfam" id="PF24883"/>
    </source>
</evidence>
<sequence>MHSHVLLIDPASQPQLGTFISFTSSKRAKMSFGFGVGDFLAVLKLANTVRKQFKDAPSQFKSISDDFLHSVKLLSNVLRDIEDDDPNETLKETQKDQLNEISRSCTEILSELHAIINKHQSLDKSAQPNLKKVGDRVWKRFNWDQKEISDFRQGLSTNIDSFNLFLTHVTKQVAITTQHGVTQLLEYQDTQQHERCLEWLSSLDHDAKQVDFFSRVQEGTGKWLLASAEFKNWVSLNDLADQNEAHRTLFCPGIPGAGKTFLSSIVINHLQQLLRPNDVALAFFFCNFREKVTLNEMLGSLLKQLVRQQSSIPQCLVEPFSKRAYLTTSNLMSCLESMFSTFSTVFLVIDALDECDLPDNQRRKFLSDFRALQHDFNLRLFATSRDDQGIPTLFEGCVSLRVQASSEDIKSFLAERVRALPASVQKRPELQEEIITEISRSIDGMFLLARLHIDSLQGKRSPKMIQQALKTLPTGLDAAYGEAMSRIENQNSNEVETAKDVLCWISCATRPLTPLELQHALAIEDNLSFLDEDNISEIEDLVSVCAGLVTVDDQSGVVRLVHYTMQDFFDRTKDTIFPDAHQRIATRCIDYLCFDVFSNLSHATTKGQFDVLFRENPLTEYTANNLQHHIHQQELDPALISRLLRGQVSFHTLLRAWEVQPRPGLTMKNMVKPHFRFLPEARRCIFLAACLDLVEVMKGMLEDDTDYVCDTGQELDLKGIKGSDAIIIRELRNMTPLWVAARFNSRAVAELLLDCGTYPIDQRFLSFTPLLVAIDGGNNETAQLLIRSGADINRGLHDAEQEEDKKNPTPLFWAVIGKNEILVRCLVERGVITRPGGPIGDDPLCVAAVTEQDAIFDLLFDVSDVFDEPYYYYYCLFYYAAQGGSEHIITCLFERDGITAELKISSAQNALDLLSSWDPERNTRDGKDAALKILLGLKGVDVNFQRDGKGLLHKCISEHTTMRCGIGTVRLLSQHGVDQNIKNKDGQSCLVQAVASDLDHPYEFRLEIAKVLLDTNGPRADLESQDHNGHTALHHAVMSMLRPDEYEKIVQLLLESSANPNSRDGVNRTPLSYAAELSHLVVIQLLLARDASVDDKDSVGRTPLSYAVGFNPQKLWGHHDEYLKEFADKWPPKCLGEAVEILSSKGADPNSRDQDGMTPLLRAEKSLPEDHDVVKLLRGSVRSSG</sequence>
<dbReference type="SMART" id="SM00248">
    <property type="entry name" value="ANK"/>
    <property type="match status" value="10"/>
</dbReference>
<dbReference type="InterPro" id="IPR027417">
    <property type="entry name" value="P-loop_NTPase"/>
</dbReference>
<dbReference type="Gene3D" id="3.40.50.300">
    <property type="entry name" value="P-loop containing nucleotide triphosphate hydrolases"/>
    <property type="match status" value="1"/>
</dbReference>
<dbReference type="InterPro" id="IPR036770">
    <property type="entry name" value="Ankyrin_rpt-contain_sf"/>
</dbReference>
<feature type="repeat" description="ANK" evidence="2">
    <location>
        <begin position="765"/>
        <end position="793"/>
    </location>
</feature>
<feature type="domain" description="Nephrocystin 3-like N-terminal" evidence="5">
    <location>
        <begin position="219"/>
        <end position="385"/>
    </location>
</feature>
<organism evidence="6 7">
    <name type="scientific">Penicillium salamii</name>
    <dbReference type="NCBI Taxonomy" id="1612424"/>
    <lineage>
        <taxon>Eukaryota</taxon>
        <taxon>Fungi</taxon>
        <taxon>Dikarya</taxon>
        <taxon>Ascomycota</taxon>
        <taxon>Pezizomycotina</taxon>
        <taxon>Eurotiomycetes</taxon>
        <taxon>Eurotiomycetidae</taxon>
        <taxon>Eurotiales</taxon>
        <taxon>Aspergillaceae</taxon>
        <taxon>Penicillium</taxon>
    </lineage>
</organism>
<feature type="domain" description="GPI inositol-deacylase winged helix" evidence="4">
    <location>
        <begin position="495"/>
        <end position="569"/>
    </location>
</feature>
<evidence type="ECO:0008006" key="8">
    <source>
        <dbReference type="Google" id="ProtNLM"/>
    </source>
</evidence>
<dbReference type="PANTHER" id="PTHR10039">
    <property type="entry name" value="AMELOGENIN"/>
    <property type="match status" value="1"/>
</dbReference>
<keyword evidence="1" id="KW-0677">Repeat</keyword>
<dbReference type="Pfam" id="PF24883">
    <property type="entry name" value="NPHP3_N"/>
    <property type="match status" value="1"/>
</dbReference>
<evidence type="ECO:0000256" key="3">
    <source>
        <dbReference type="SAM" id="MobiDB-lite"/>
    </source>
</evidence>
<protein>
    <recommendedName>
        <fullName evidence="8">NACHT domain-containing protein</fullName>
    </recommendedName>
</protein>
<feature type="region of interest" description="Disordered" evidence="3">
    <location>
        <begin position="1143"/>
        <end position="1166"/>
    </location>
</feature>
<gene>
    <name evidence="6" type="ORF">PSALAMII_LOCUS3327</name>
</gene>
<dbReference type="Gene3D" id="1.25.40.20">
    <property type="entry name" value="Ankyrin repeat-containing domain"/>
    <property type="match status" value="3"/>
</dbReference>
<evidence type="ECO:0000259" key="4">
    <source>
        <dbReference type="Pfam" id="PF22939"/>
    </source>
</evidence>
<keyword evidence="2" id="KW-0040">ANK repeat</keyword>
<name>A0A9W4NEJ0_9EURO</name>
<dbReference type="Pfam" id="PF12796">
    <property type="entry name" value="Ank_2"/>
    <property type="match status" value="2"/>
</dbReference>
<dbReference type="PROSITE" id="PS50297">
    <property type="entry name" value="ANK_REP_REGION"/>
    <property type="match status" value="3"/>
</dbReference>
<dbReference type="PANTHER" id="PTHR10039:SF15">
    <property type="entry name" value="NACHT DOMAIN-CONTAINING PROTEIN"/>
    <property type="match status" value="1"/>
</dbReference>
<dbReference type="Proteomes" id="UP001152649">
    <property type="component" value="Unassembled WGS sequence"/>
</dbReference>
<dbReference type="SUPFAM" id="SSF52540">
    <property type="entry name" value="P-loop containing nucleoside triphosphate hydrolases"/>
    <property type="match status" value="1"/>
</dbReference>
<evidence type="ECO:0000256" key="2">
    <source>
        <dbReference type="PROSITE-ProRule" id="PRU00023"/>
    </source>
</evidence>
<dbReference type="OrthoDB" id="1926878at2759"/>
<keyword evidence="7" id="KW-1185">Reference proteome</keyword>
<dbReference type="EMBL" id="CAJVPG010000111">
    <property type="protein sequence ID" value="CAG8354371.1"/>
    <property type="molecule type" value="Genomic_DNA"/>
</dbReference>
<dbReference type="InterPro" id="IPR002110">
    <property type="entry name" value="Ankyrin_rpt"/>
</dbReference>
<accession>A0A9W4NEJ0</accession>
<dbReference type="AlphaFoldDB" id="A0A9W4NEJ0"/>
<evidence type="ECO:0000313" key="7">
    <source>
        <dbReference type="Proteomes" id="UP001152649"/>
    </source>
</evidence>
<dbReference type="InterPro" id="IPR056884">
    <property type="entry name" value="NPHP3-like_N"/>
</dbReference>
<dbReference type="InterPro" id="IPR054471">
    <property type="entry name" value="GPIID_WHD"/>
</dbReference>